<evidence type="ECO:0000256" key="3">
    <source>
        <dbReference type="ARBA" id="ARBA00022692"/>
    </source>
</evidence>
<accession>A0A0C9QVX2</accession>
<dbReference type="InterPro" id="IPR013083">
    <property type="entry name" value="Znf_RING/FYVE/PHD"/>
</dbReference>
<dbReference type="EMBL" id="GCHU01004968">
    <property type="protein sequence ID" value="JAG88900.1"/>
    <property type="molecule type" value="Transcribed_RNA"/>
</dbReference>
<evidence type="ECO:0000259" key="17">
    <source>
        <dbReference type="PROSITE" id="PS50089"/>
    </source>
</evidence>
<keyword evidence="3 16" id="KW-0812">Transmembrane</keyword>
<feature type="transmembrane region" description="Helical" evidence="16">
    <location>
        <begin position="184"/>
        <end position="207"/>
    </location>
</feature>
<evidence type="ECO:0000256" key="1">
    <source>
        <dbReference type="ARBA" id="ARBA00022448"/>
    </source>
</evidence>
<evidence type="ECO:0000256" key="4">
    <source>
        <dbReference type="ARBA" id="ARBA00022723"/>
    </source>
</evidence>
<keyword evidence="5" id="KW-0732">Signal</keyword>
<evidence type="ECO:0000256" key="5">
    <source>
        <dbReference type="ARBA" id="ARBA00022729"/>
    </source>
</evidence>
<evidence type="ECO:0000256" key="6">
    <source>
        <dbReference type="ARBA" id="ARBA00022771"/>
    </source>
</evidence>
<dbReference type="FunFam" id="3.30.40.10:FF:000276">
    <property type="entry name" value="Receptor homology region transmembrane domain-and RING domain-containing protein 2"/>
    <property type="match status" value="1"/>
</dbReference>
<dbReference type="InterPro" id="IPR003137">
    <property type="entry name" value="PA_domain"/>
</dbReference>
<dbReference type="Gene3D" id="3.30.40.10">
    <property type="entry name" value="Zinc/RING finger domain, C3HC4 (zinc finger)"/>
    <property type="match status" value="1"/>
</dbReference>
<dbReference type="InterPro" id="IPR001841">
    <property type="entry name" value="Znf_RING"/>
</dbReference>
<feature type="domain" description="RING-type" evidence="17">
    <location>
        <begin position="254"/>
        <end position="296"/>
    </location>
</feature>
<dbReference type="AlphaFoldDB" id="A0A0C9QVX2"/>
<keyword evidence="2" id="KW-0926">Vacuole</keyword>
<dbReference type="EMBL" id="GCHU01004969">
    <property type="protein sequence ID" value="JAG88899.1"/>
    <property type="molecule type" value="Transcribed_RNA"/>
</dbReference>
<dbReference type="GO" id="GO:0008270">
    <property type="term" value="F:zinc ion binding"/>
    <property type="evidence" value="ECO:0007669"/>
    <property type="project" value="UniProtKB-KW"/>
</dbReference>
<evidence type="ECO:0000256" key="13">
    <source>
        <dbReference type="ARBA" id="ARBA00046288"/>
    </source>
</evidence>
<name>A0A0C9QVX2_9CONI</name>
<evidence type="ECO:0000256" key="8">
    <source>
        <dbReference type="ARBA" id="ARBA00022927"/>
    </source>
</evidence>
<dbReference type="PROSITE" id="PS50089">
    <property type="entry name" value="ZF_RING_2"/>
    <property type="match status" value="1"/>
</dbReference>
<organism evidence="19">
    <name type="scientific">Wollemia nobilis</name>
    <dbReference type="NCBI Taxonomy" id="56998"/>
    <lineage>
        <taxon>Eukaryota</taxon>
        <taxon>Viridiplantae</taxon>
        <taxon>Streptophyta</taxon>
        <taxon>Embryophyta</taxon>
        <taxon>Tracheophyta</taxon>
        <taxon>Spermatophyta</taxon>
        <taxon>Pinopsida</taxon>
        <taxon>Pinidae</taxon>
        <taxon>Conifers II</taxon>
        <taxon>Araucariales</taxon>
        <taxon>Araucariaceae</taxon>
        <taxon>Wollemia</taxon>
    </lineage>
</organism>
<reference evidence="19" key="1">
    <citation type="submission" date="2015-02" db="EMBL/GenBank/DDBJ databases">
        <title>A transcriptome of Wollemia nobilis - a relic of Gondwana.</title>
        <authorList>
            <person name="Chia J.Y."/>
            <person name="Leong Y.S."/>
            <person name="Abdul Karim S."/>
            <person name="Wan Azmi N."/>
            <person name="Hercus R."/>
            <person name="Croft L."/>
        </authorList>
    </citation>
    <scope>NUCLEOTIDE SEQUENCE</scope>
    <source>
        <strain evidence="19">MaeBrown</strain>
        <tissue evidence="19">Leaf</tissue>
    </source>
</reference>
<dbReference type="PANTHER" id="PTHR47168:SF5">
    <property type="entry name" value="RING-TYPE DOMAIN-CONTAINING PROTEIN"/>
    <property type="match status" value="1"/>
</dbReference>
<keyword evidence="12" id="KW-0325">Glycoprotein</keyword>
<evidence type="ECO:0000313" key="18">
    <source>
        <dbReference type="EMBL" id="JAG88899.1"/>
    </source>
</evidence>
<evidence type="ECO:0000256" key="7">
    <source>
        <dbReference type="ARBA" id="ARBA00022833"/>
    </source>
</evidence>
<dbReference type="InterPro" id="IPR046450">
    <property type="entry name" value="PA_dom_sf"/>
</dbReference>
<keyword evidence="4" id="KW-0479">Metal-binding</keyword>
<dbReference type="Pfam" id="PF02225">
    <property type="entry name" value="PA"/>
    <property type="match status" value="1"/>
</dbReference>
<evidence type="ECO:0000256" key="10">
    <source>
        <dbReference type="ARBA" id="ARBA00023136"/>
    </source>
</evidence>
<dbReference type="GO" id="GO:0012505">
    <property type="term" value="C:endomembrane system"/>
    <property type="evidence" value="ECO:0007669"/>
    <property type="project" value="UniProtKB-SubCell"/>
</dbReference>
<keyword evidence="9 16" id="KW-1133">Transmembrane helix</keyword>
<sequence>MILFTLPGGANCIRMENKTFRKALAVIGWMFALLVLFLEMSHANVILIGNNVSLSFESVEASFVLTMKGSGLCGLLQVAEPSDACFPLRNKAVSGEGLYSPFALIERGKCSFETKVRHAEDAGFKAAIVYNNEDRSKLVTMGGNSSGINIYAEFVSKAAGQLLLRYAGDPDMECWIVPSLNTSWSIMVISFVSLVAMAALLALFVFVRKYWLRHSRQGDPHHCQLRGMSRRQVKALPSLIFISVTNDNCTSETCAICLEDYTGGQKLRVLPCHHQFHAPCIDSWLTRWRTFCPVCKHDARRITVDPPVTEKTPLLFANSLTPAQSETGQSSFIRSPSMHISPSSLLPAESSHSHVSHIASSCMPQTLGPCGDSTILSRNFSNIGNTSLVPSGVQPSVSSTQNSLYASQQKDSAFTPPPVMPYCGGPVAVISHFNSTHSLPGYQECCV</sequence>
<dbReference type="GO" id="GO:0015031">
    <property type="term" value="P:protein transport"/>
    <property type="evidence" value="ECO:0007669"/>
    <property type="project" value="UniProtKB-KW"/>
</dbReference>
<evidence type="ECO:0000256" key="15">
    <source>
        <dbReference type="PROSITE-ProRule" id="PRU00175"/>
    </source>
</evidence>
<dbReference type="InterPro" id="IPR051653">
    <property type="entry name" value="E3_ligase_sorting_rcpt"/>
</dbReference>
<dbReference type="PANTHER" id="PTHR47168">
    <property type="entry name" value="RING ZINC FINGER DOMAIN SUPERFAMILY PROTEIN-RELATED"/>
    <property type="match status" value="1"/>
</dbReference>
<keyword evidence="11" id="KW-1015">Disulfide bond</keyword>
<keyword evidence="8" id="KW-0653">Protein transport</keyword>
<dbReference type="SMART" id="SM00184">
    <property type="entry name" value="RING"/>
    <property type="match status" value="1"/>
</dbReference>
<evidence type="ECO:0000256" key="16">
    <source>
        <dbReference type="SAM" id="Phobius"/>
    </source>
</evidence>
<keyword evidence="10 16" id="KW-0472">Membrane</keyword>
<dbReference type="Pfam" id="PF13639">
    <property type="entry name" value="zf-RING_2"/>
    <property type="match status" value="1"/>
</dbReference>
<evidence type="ECO:0000256" key="14">
    <source>
        <dbReference type="ARBA" id="ARBA00060484"/>
    </source>
</evidence>
<keyword evidence="7" id="KW-0862">Zinc</keyword>
<keyword evidence="6 15" id="KW-0863">Zinc-finger</keyword>
<evidence type="ECO:0000313" key="19">
    <source>
        <dbReference type="EMBL" id="JAG88900.1"/>
    </source>
</evidence>
<dbReference type="CDD" id="cd02123">
    <property type="entry name" value="PA_C_RZF_like"/>
    <property type="match status" value="1"/>
</dbReference>
<dbReference type="InterPro" id="IPR044744">
    <property type="entry name" value="ZNRF4/RNF13/RNF167_PA"/>
</dbReference>
<evidence type="ECO:0000256" key="2">
    <source>
        <dbReference type="ARBA" id="ARBA00022554"/>
    </source>
</evidence>
<evidence type="ECO:0000256" key="12">
    <source>
        <dbReference type="ARBA" id="ARBA00023180"/>
    </source>
</evidence>
<dbReference type="GO" id="GO:0032586">
    <property type="term" value="C:protein storage vacuole membrane"/>
    <property type="evidence" value="ECO:0007669"/>
    <property type="project" value="UniProtKB-SubCell"/>
</dbReference>
<proteinExistence type="predicted"/>
<evidence type="ECO:0000256" key="9">
    <source>
        <dbReference type="ARBA" id="ARBA00022989"/>
    </source>
</evidence>
<comment type="subcellular location">
    <subcellularLocation>
        <location evidence="13">Endomembrane system</location>
        <topology evidence="13">Single-pass type I membrane protein</topology>
    </subcellularLocation>
    <subcellularLocation>
        <location evidence="14">Protein storage vacuole membrane</location>
    </subcellularLocation>
</comment>
<dbReference type="Gene3D" id="3.50.30.30">
    <property type="match status" value="1"/>
</dbReference>
<dbReference type="FunFam" id="3.50.30.30:FF:000020">
    <property type="entry name" value="Receptor homology region transmembrane domain-and RING domain-containing protein 2"/>
    <property type="match status" value="1"/>
</dbReference>
<keyword evidence="1" id="KW-0813">Transport</keyword>
<dbReference type="SUPFAM" id="SSF57850">
    <property type="entry name" value="RING/U-box"/>
    <property type="match status" value="1"/>
</dbReference>
<dbReference type="SUPFAM" id="SSF52025">
    <property type="entry name" value="PA domain"/>
    <property type="match status" value="1"/>
</dbReference>
<evidence type="ECO:0000256" key="11">
    <source>
        <dbReference type="ARBA" id="ARBA00023157"/>
    </source>
</evidence>
<protein>
    <submittedName>
        <fullName evidence="19">TSA: Wollemia nobilis Ref_Wollemi_Transcript_5006_2152 transcribed RNA sequence</fullName>
    </submittedName>
    <submittedName>
        <fullName evidence="18">TSA: Wollemia nobilis Ref_Wollemi_Transcript_5007_2069 transcribed RNA sequence</fullName>
    </submittedName>
</protein>